<organism evidence="8 9">
    <name type="scientific">Halomonas cupida</name>
    <dbReference type="NCBI Taxonomy" id="44933"/>
    <lineage>
        <taxon>Bacteria</taxon>
        <taxon>Pseudomonadati</taxon>
        <taxon>Pseudomonadota</taxon>
        <taxon>Gammaproteobacteria</taxon>
        <taxon>Oceanospirillales</taxon>
        <taxon>Halomonadaceae</taxon>
        <taxon>Halomonas</taxon>
    </lineage>
</organism>
<accession>A0A1M7DS85</accession>
<keyword evidence="6" id="KW-0472">Membrane</keyword>
<dbReference type="GO" id="GO:0009279">
    <property type="term" value="C:cell outer membrane"/>
    <property type="evidence" value="ECO:0007669"/>
    <property type="project" value="UniProtKB-SubCell"/>
</dbReference>
<dbReference type="GO" id="GO:0015288">
    <property type="term" value="F:porin activity"/>
    <property type="evidence" value="ECO:0007669"/>
    <property type="project" value="TreeGrafter"/>
</dbReference>
<dbReference type="GO" id="GO:1990281">
    <property type="term" value="C:efflux pump complex"/>
    <property type="evidence" value="ECO:0007669"/>
    <property type="project" value="TreeGrafter"/>
</dbReference>
<dbReference type="EMBL" id="FRCA01000003">
    <property type="protein sequence ID" value="SHL82287.1"/>
    <property type="molecule type" value="Genomic_DNA"/>
</dbReference>
<protein>
    <submittedName>
        <fullName evidence="8">Outer membrane protein</fullName>
    </submittedName>
</protein>
<keyword evidence="4" id="KW-1134">Transmembrane beta strand</keyword>
<evidence type="ECO:0000256" key="1">
    <source>
        <dbReference type="ARBA" id="ARBA00004442"/>
    </source>
</evidence>
<dbReference type="GO" id="GO:0015562">
    <property type="term" value="F:efflux transmembrane transporter activity"/>
    <property type="evidence" value="ECO:0007669"/>
    <property type="project" value="InterPro"/>
</dbReference>
<evidence type="ECO:0000256" key="4">
    <source>
        <dbReference type="ARBA" id="ARBA00022452"/>
    </source>
</evidence>
<dbReference type="InterPro" id="IPR003423">
    <property type="entry name" value="OMP_efflux"/>
</dbReference>
<comment type="similarity">
    <text evidence="2">Belongs to the outer membrane factor (OMF) (TC 1.B.17) family.</text>
</comment>
<keyword evidence="7" id="KW-0998">Cell outer membrane</keyword>
<dbReference type="Proteomes" id="UP000184123">
    <property type="component" value="Unassembled WGS sequence"/>
</dbReference>
<comment type="subcellular location">
    <subcellularLocation>
        <location evidence="1">Cell outer membrane</location>
    </subcellularLocation>
</comment>
<dbReference type="SUPFAM" id="SSF56954">
    <property type="entry name" value="Outer membrane efflux proteins (OEP)"/>
    <property type="match status" value="1"/>
</dbReference>
<dbReference type="STRING" id="44933.SAMN05660971_01456"/>
<evidence type="ECO:0000313" key="9">
    <source>
        <dbReference type="Proteomes" id="UP000184123"/>
    </source>
</evidence>
<gene>
    <name evidence="8" type="ORF">SAMN05660971_01456</name>
</gene>
<keyword evidence="5" id="KW-0812">Transmembrane</keyword>
<dbReference type="AlphaFoldDB" id="A0A1M7DS85"/>
<evidence type="ECO:0000256" key="2">
    <source>
        <dbReference type="ARBA" id="ARBA00007613"/>
    </source>
</evidence>
<evidence type="ECO:0000256" key="5">
    <source>
        <dbReference type="ARBA" id="ARBA00022692"/>
    </source>
</evidence>
<name>A0A1M7DS85_9GAMM</name>
<dbReference type="Pfam" id="PF02321">
    <property type="entry name" value="OEP"/>
    <property type="match status" value="2"/>
</dbReference>
<sequence length="499" mass="55339">MPRMARREVKEHRHVWSVRGTAMLCLALPITGLAVGTGGVESGMSNSRTAMESSLPTAGTSVGLPSLPALFSLALENDSDLASQRYELEATTKEIDMAWSQLKPQVSAGASYMYQASDNYYTDNPDYDPSNEVVGSDDNEARFEGRTRDTSWQVSLTQPLFSLERWRGVDEAEAQVEAARLELAVGESDLAMAVIEAYLNAFLASREVGLMESKREAFELQHRQASRSYELGVGDRLNMLESQARLDQAIADRIQAENSLDSALGELERLTGQRPEFGEVLGDLRGVNLVPVEGDVEAWVARTTDNLSVRLAERQMEVAQAGTDTRRSGYYPEVNLSLSYLDRSSNDPFRENRDGRASVEVEVPIYQGGYTSASVRQGELSTLASRESLTHQQRLARQDVRERLRNISGNLRRLNALGQSLDSSRLFLEAAEKGEQLGLRNLVDVLDARAELYDLRVQYIDVVRQYLVDRLSLEVAVGDLGADDLMRAMETLKTLTRGA</sequence>
<dbReference type="InterPro" id="IPR051906">
    <property type="entry name" value="TolC-like"/>
</dbReference>
<dbReference type="PANTHER" id="PTHR30026">
    <property type="entry name" value="OUTER MEMBRANE PROTEIN TOLC"/>
    <property type="match status" value="1"/>
</dbReference>
<evidence type="ECO:0000256" key="6">
    <source>
        <dbReference type="ARBA" id="ARBA00023136"/>
    </source>
</evidence>
<evidence type="ECO:0000256" key="3">
    <source>
        <dbReference type="ARBA" id="ARBA00022448"/>
    </source>
</evidence>
<dbReference type="RefSeq" id="WP_234986809.1">
    <property type="nucleotide sequence ID" value="NZ_BJXU01000033.1"/>
</dbReference>
<evidence type="ECO:0000313" key="8">
    <source>
        <dbReference type="EMBL" id="SHL82287.1"/>
    </source>
</evidence>
<dbReference type="InterPro" id="IPR010130">
    <property type="entry name" value="T1SS_OMP_TolC"/>
</dbReference>
<dbReference type="NCBIfam" id="TIGR01844">
    <property type="entry name" value="type_I_sec_TolC"/>
    <property type="match status" value="1"/>
</dbReference>
<reference evidence="8 9" key="1">
    <citation type="submission" date="2016-11" db="EMBL/GenBank/DDBJ databases">
        <authorList>
            <person name="Jaros S."/>
            <person name="Januszkiewicz K."/>
            <person name="Wedrychowicz H."/>
        </authorList>
    </citation>
    <scope>NUCLEOTIDE SEQUENCE [LARGE SCALE GENOMIC DNA]</scope>
    <source>
        <strain evidence="8 9">DSM 4740</strain>
    </source>
</reference>
<evidence type="ECO:0000256" key="7">
    <source>
        <dbReference type="ARBA" id="ARBA00023237"/>
    </source>
</evidence>
<keyword evidence="3" id="KW-0813">Transport</keyword>
<dbReference type="Gene3D" id="1.20.1600.10">
    <property type="entry name" value="Outer membrane efflux proteins (OEP)"/>
    <property type="match status" value="1"/>
</dbReference>
<dbReference type="PANTHER" id="PTHR30026:SF20">
    <property type="entry name" value="OUTER MEMBRANE PROTEIN TOLC"/>
    <property type="match status" value="1"/>
</dbReference>
<proteinExistence type="inferred from homology"/>